<dbReference type="InterPro" id="IPR032675">
    <property type="entry name" value="LRR_dom_sf"/>
</dbReference>
<accession>S8FUM1</accession>
<protein>
    <recommendedName>
        <fullName evidence="3">F-box domain-containing protein</fullName>
    </recommendedName>
</protein>
<dbReference type="Proteomes" id="UP000015241">
    <property type="component" value="Unassembled WGS sequence"/>
</dbReference>
<keyword evidence="2" id="KW-1185">Reference proteome</keyword>
<evidence type="ECO:0000313" key="2">
    <source>
        <dbReference type="Proteomes" id="UP000015241"/>
    </source>
</evidence>
<evidence type="ECO:0008006" key="3">
    <source>
        <dbReference type="Google" id="ProtNLM"/>
    </source>
</evidence>
<dbReference type="EMBL" id="KE504125">
    <property type="protein sequence ID" value="EPT04871.1"/>
    <property type="molecule type" value="Genomic_DNA"/>
</dbReference>
<dbReference type="AlphaFoldDB" id="S8FUM1"/>
<feature type="non-terminal residue" evidence="1">
    <location>
        <position position="294"/>
    </location>
</feature>
<name>S8FUM1_FOMSC</name>
<proteinExistence type="predicted"/>
<dbReference type="Gene3D" id="3.80.10.10">
    <property type="entry name" value="Ribonuclease Inhibitor"/>
    <property type="match status" value="1"/>
</dbReference>
<sequence length="294" mass="33076">MGLFMQVTPADTHSTIQLPTELWGVIFAYLPRRELRTCLSIGRLFHDLALSSLFSTARIRFGSWLVVYEVRREVQEGYADENGTSFLLSISMNPGLASCIKHFDVLAFAPHDDCSFEMECLTRAVAAMRNLRTLRWYTAQNAYMIPSERFLGTIASSTQLRECSLPFECVDVLANLGPFPHLTGLSLDVLPLGQRNESLDVALYERCAFNFKSLLDIYAQAPLAALSVPGEVATTLCPKQTLCNLTHLALRNPRHLRHFDSVLEHCVCLESFWISWCDHDGTIPDISALFQVLK</sequence>
<organism evidence="1 2">
    <name type="scientific">Fomitopsis schrenkii</name>
    <name type="common">Brown rot fungus</name>
    <dbReference type="NCBI Taxonomy" id="2126942"/>
    <lineage>
        <taxon>Eukaryota</taxon>
        <taxon>Fungi</taxon>
        <taxon>Dikarya</taxon>
        <taxon>Basidiomycota</taxon>
        <taxon>Agaricomycotina</taxon>
        <taxon>Agaricomycetes</taxon>
        <taxon>Polyporales</taxon>
        <taxon>Fomitopsis</taxon>
    </lineage>
</organism>
<dbReference type="InParanoid" id="S8FUM1"/>
<dbReference type="HOGENOM" id="CLU_948507_0_0_1"/>
<dbReference type="SUPFAM" id="SSF81383">
    <property type="entry name" value="F-box domain"/>
    <property type="match status" value="1"/>
</dbReference>
<evidence type="ECO:0000313" key="1">
    <source>
        <dbReference type="EMBL" id="EPT04871.1"/>
    </source>
</evidence>
<dbReference type="InterPro" id="IPR036047">
    <property type="entry name" value="F-box-like_dom_sf"/>
</dbReference>
<reference evidence="1 2" key="1">
    <citation type="journal article" date="2012" name="Science">
        <title>The Paleozoic origin of enzymatic lignin decomposition reconstructed from 31 fungal genomes.</title>
        <authorList>
            <person name="Floudas D."/>
            <person name="Binder M."/>
            <person name="Riley R."/>
            <person name="Barry K."/>
            <person name="Blanchette R.A."/>
            <person name="Henrissat B."/>
            <person name="Martinez A.T."/>
            <person name="Otillar R."/>
            <person name="Spatafora J.W."/>
            <person name="Yadav J.S."/>
            <person name="Aerts A."/>
            <person name="Benoit I."/>
            <person name="Boyd A."/>
            <person name="Carlson A."/>
            <person name="Copeland A."/>
            <person name="Coutinho P.M."/>
            <person name="de Vries R.P."/>
            <person name="Ferreira P."/>
            <person name="Findley K."/>
            <person name="Foster B."/>
            <person name="Gaskell J."/>
            <person name="Glotzer D."/>
            <person name="Gorecki P."/>
            <person name="Heitman J."/>
            <person name="Hesse C."/>
            <person name="Hori C."/>
            <person name="Igarashi K."/>
            <person name="Jurgens J.A."/>
            <person name="Kallen N."/>
            <person name="Kersten P."/>
            <person name="Kohler A."/>
            <person name="Kuees U."/>
            <person name="Kumar T.K.A."/>
            <person name="Kuo A."/>
            <person name="LaButti K."/>
            <person name="Larrondo L.F."/>
            <person name="Lindquist E."/>
            <person name="Ling A."/>
            <person name="Lombard V."/>
            <person name="Lucas S."/>
            <person name="Lundell T."/>
            <person name="Martin R."/>
            <person name="McLaughlin D.J."/>
            <person name="Morgenstern I."/>
            <person name="Morin E."/>
            <person name="Murat C."/>
            <person name="Nagy L.G."/>
            <person name="Nolan M."/>
            <person name="Ohm R.A."/>
            <person name="Patyshakuliyeva A."/>
            <person name="Rokas A."/>
            <person name="Ruiz-Duenas F.J."/>
            <person name="Sabat G."/>
            <person name="Salamov A."/>
            <person name="Samejima M."/>
            <person name="Schmutz J."/>
            <person name="Slot J.C."/>
            <person name="St John F."/>
            <person name="Stenlid J."/>
            <person name="Sun H."/>
            <person name="Sun S."/>
            <person name="Syed K."/>
            <person name="Tsang A."/>
            <person name="Wiebenga A."/>
            <person name="Young D."/>
            <person name="Pisabarro A."/>
            <person name="Eastwood D.C."/>
            <person name="Martin F."/>
            <person name="Cullen D."/>
            <person name="Grigoriev I.V."/>
            <person name="Hibbett D.S."/>
        </authorList>
    </citation>
    <scope>NUCLEOTIDE SEQUENCE</scope>
    <source>
        <strain evidence="2">FP-58527</strain>
    </source>
</reference>
<dbReference type="OrthoDB" id="3238099at2759"/>
<gene>
    <name evidence="1" type="ORF">FOMPIDRAFT_147624</name>
</gene>